<evidence type="ECO:0000256" key="1">
    <source>
        <dbReference type="ARBA" id="ARBA00004651"/>
    </source>
</evidence>
<keyword evidence="5 8" id="KW-0812">Transmembrane</keyword>
<feature type="transmembrane region" description="Helical" evidence="8">
    <location>
        <begin position="12"/>
        <end position="33"/>
    </location>
</feature>
<evidence type="ECO:0000256" key="7">
    <source>
        <dbReference type="ARBA" id="ARBA00023136"/>
    </source>
</evidence>
<dbReference type="PROSITE" id="PS01303">
    <property type="entry name" value="BCCT"/>
    <property type="match status" value="1"/>
</dbReference>
<evidence type="ECO:0000256" key="5">
    <source>
        <dbReference type="ARBA" id="ARBA00022692"/>
    </source>
</evidence>
<reference evidence="9 10" key="1">
    <citation type="journal article" date="2020" name="Microorganisms">
        <title>Osmotic Adaptation and Compatible Solute Biosynthesis of Phototrophic Bacteria as Revealed from Genome Analyses.</title>
        <authorList>
            <person name="Imhoff J.F."/>
            <person name="Rahn T."/>
            <person name="Kunzel S."/>
            <person name="Keller A."/>
            <person name="Neulinger S.C."/>
        </authorList>
    </citation>
    <scope>NUCLEOTIDE SEQUENCE [LARGE SCALE GENOMIC DNA]</scope>
    <source>
        <strain evidence="9 10">DSM 9895</strain>
    </source>
</reference>
<feature type="transmembrane region" description="Helical" evidence="8">
    <location>
        <begin position="478"/>
        <end position="502"/>
    </location>
</feature>
<feature type="transmembrane region" description="Helical" evidence="8">
    <location>
        <begin position="406"/>
        <end position="424"/>
    </location>
</feature>
<evidence type="ECO:0000256" key="4">
    <source>
        <dbReference type="ARBA" id="ARBA00022475"/>
    </source>
</evidence>
<feature type="transmembrane region" description="Helical" evidence="8">
    <location>
        <begin position="315"/>
        <end position="338"/>
    </location>
</feature>
<dbReference type="NCBIfam" id="TIGR00842">
    <property type="entry name" value="bcct"/>
    <property type="match status" value="1"/>
</dbReference>
<feature type="transmembrane region" description="Helical" evidence="8">
    <location>
        <begin position="350"/>
        <end position="378"/>
    </location>
</feature>
<feature type="transmembrane region" description="Helical" evidence="8">
    <location>
        <begin position="185"/>
        <end position="210"/>
    </location>
</feature>
<dbReference type="PANTHER" id="PTHR30047:SF7">
    <property type="entry name" value="HIGH-AFFINITY CHOLINE TRANSPORT PROTEIN"/>
    <property type="match status" value="1"/>
</dbReference>
<keyword evidence="10" id="KW-1185">Reference proteome</keyword>
<name>A0ABS1DFD5_9PROT</name>
<organism evidence="9 10">
    <name type="scientific">Rhodovibrio sodomensis</name>
    <dbReference type="NCBI Taxonomy" id="1088"/>
    <lineage>
        <taxon>Bacteria</taxon>
        <taxon>Pseudomonadati</taxon>
        <taxon>Pseudomonadota</taxon>
        <taxon>Alphaproteobacteria</taxon>
        <taxon>Rhodospirillales</taxon>
        <taxon>Rhodovibrionaceae</taxon>
        <taxon>Rhodovibrio</taxon>
    </lineage>
</organism>
<evidence type="ECO:0000256" key="6">
    <source>
        <dbReference type="ARBA" id="ARBA00022989"/>
    </source>
</evidence>
<feature type="transmembrane region" description="Helical" evidence="8">
    <location>
        <begin position="147"/>
        <end position="165"/>
    </location>
</feature>
<feature type="transmembrane region" description="Helical" evidence="8">
    <location>
        <begin position="53"/>
        <end position="73"/>
    </location>
</feature>
<comment type="caution">
    <text evidence="9">The sequence shown here is derived from an EMBL/GenBank/DDBJ whole genome shotgun (WGS) entry which is preliminary data.</text>
</comment>
<dbReference type="Pfam" id="PF02028">
    <property type="entry name" value="BCCT"/>
    <property type="match status" value="1"/>
</dbReference>
<keyword evidence="7 8" id="KW-0472">Membrane</keyword>
<feature type="transmembrane region" description="Helical" evidence="8">
    <location>
        <begin position="451"/>
        <end position="472"/>
    </location>
</feature>
<feature type="transmembrane region" description="Helical" evidence="8">
    <location>
        <begin position="93"/>
        <end position="114"/>
    </location>
</feature>
<dbReference type="InterPro" id="IPR018093">
    <property type="entry name" value="BCCT_CS"/>
</dbReference>
<sequence length="529" mass="57171">MANINSYLKQHTNPPVFLISAVMVVVFVAWGVLAPGNLGAVANSIMDFITTYFGWWYVAAVTGFVVFVLVLLFSPYARIKIGKDHEEPEWSTWGWFSMLFTAGMGIGLVFYGVAEPIFHYNSPPTAEAGTTAAAVEAMNLTFFHWGVHPWAIYIVIGLSMGYFCFRHDLPLRPASAFYPLIGDAVYGWLGNVIDILAVFGTLFGLATSLGLGATQINAGLNSVFGLPVSAAWQVIIIGVVTAIAVASVMAGLDAGVRRLSVINMYLAILLAVVVFVVGPTLFILEFIVGSTGHYIQHLPETSLRMFALSKEGSDWINAWTIFYWGWWIAWSPFVGMFIARISRGRTIRQFILGALFAPTGASIVWFTIFGGSALNLIMNGGNKALSESGTNDAMFVLLNQLPIPEAFVTLFSLLAILVVAIFFATSSDSGSLVVDMLTNGGDPHPIWQQRLFWAVTEGAVAAILLVAGAATAGDPLSALQTAAVTSGLPFSIILAFMCWGLVRQLRTETIPPIQGHHRKTPAERSQAAE</sequence>
<dbReference type="RefSeq" id="WP_200340917.1">
    <property type="nucleotide sequence ID" value="NZ_NRRL01000027.1"/>
</dbReference>
<evidence type="ECO:0000256" key="3">
    <source>
        <dbReference type="ARBA" id="ARBA00022448"/>
    </source>
</evidence>
<evidence type="ECO:0000313" key="10">
    <source>
        <dbReference type="Proteomes" id="UP001296873"/>
    </source>
</evidence>
<dbReference type="Proteomes" id="UP001296873">
    <property type="component" value="Unassembled WGS sequence"/>
</dbReference>
<dbReference type="InterPro" id="IPR000060">
    <property type="entry name" value="BCCT_transptr"/>
</dbReference>
<evidence type="ECO:0000256" key="8">
    <source>
        <dbReference type="SAM" id="Phobius"/>
    </source>
</evidence>
<dbReference type="EMBL" id="NRRL01000027">
    <property type="protein sequence ID" value="MBK1668599.1"/>
    <property type="molecule type" value="Genomic_DNA"/>
</dbReference>
<keyword evidence="4" id="KW-1003">Cell membrane</keyword>
<comment type="subcellular location">
    <subcellularLocation>
        <location evidence="1">Cell membrane</location>
        <topology evidence="1">Multi-pass membrane protein</topology>
    </subcellularLocation>
</comment>
<protein>
    <submittedName>
        <fullName evidence="9">Choline transporter</fullName>
    </submittedName>
</protein>
<dbReference type="PANTHER" id="PTHR30047">
    <property type="entry name" value="HIGH-AFFINITY CHOLINE TRANSPORT PROTEIN-RELATED"/>
    <property type="match status" value="1"/>
</dbReference>
<evidence type="ECO:0000313" key="9">
    <source>
        <dbReference type="EMBL" id="MBK1668599.1"/>
    </source>
</evidence>
<feature type="transmembrane region" description="Helical" evidence="8">
    <location>
        <begin position="264"/>
        <end position="295"/>
    </location>
</feature>
<feature type="transmembrane region" description="Helical" evidence="8">
    <location>
        <begin position="230"/>
        <end position="252"/>
    </location>
</feature>
<evidence type="ECO:0000256" key="2">
    <source>
        <dbReference type="ARBA" id="ARBA00005658"/>
    </source>
</evidence>
<gene>
    <name evidence="9" type="ORF">CKO28_11200</name>
</gene>
<keyword evidence="3" id="KW-0813">Transport</keyword>
<accession>A0ABS1DFD5</accession>
<keyword evidence="6 8" id="KW-1133">Transmembrane helix</keyword>
<proteinExistence type="inferred from homology"/>
<comment type="similarity">
    <text evidence="2">Belongs to the BCCT transporter (TC 2.A.15) family.</text>
</comment>